<comment type="caution">
    <text evidence="1">The sequence shown here is derived from an EMBL/GenBank/DDBJ whole genome shotgun (WGS) entry which is preliminary data.</text>
</comment>
<dbReference type="EMBL" id="JADULK010000024">
    <property type="protein sequence ID" value="MBH1932685.1"/>
    <property type="molecule type" value="Genomic_DNA"/>
</dbReference>
<dbReference type="PANTHER" id="PTHR32305">
    <property type="match status" value="1"/>
</dbReference>
<reference evidence="1 2" key="1">
    <citation type="submission" date="2020-11" db="EMBL/GenBank/DDBJ databases">
        <title>Enhanced detection system for hospital associated transmission using whole genome sequencing surveillance.</title>
        <authorList>
            <person name="Harrison L.H."/>
            <person name="Van Tyne D."/>
            <person name="Marsh J.W."/>
            <person name="Griffith M.P."/>
            <person name="Snyder D.J."/>
            <person name="Cooper V.S."/>
            <person name="Mustapha M."/>
        </authorList>
    </citation>
    <scope>NUCLEOTIDE SEQUENCE [LARGE SCALE GENOMIC DNA]</scope>
    <source>
        <strain evidence="1 2">SER00230</strain>
    </source>
</reference>
<proteinExistence type="predicted"/>
<sequence length="210" mass="23754">KVVWHGRFSAWGATDAESGTLATQQNLRYQGQYLDRETGLHYNLFRYYDPNCGRFTQSDPIGLAGGVNTYAYTPDPISWVDPLGLSPCGSTKFYRSMSHEDYEHLLNTGKLRGTSETFISPRRAFSENYDGILVKFHLRKDSLQELKSIGVKDSSILTKNTYPSMSDVTKGWKENNAFFKAEGDQINIGLGRGKALEIFNKGIEKFERLN</sequence>
<keyword evidence="2" id="KW-1185">Reference proteome</keyword>
<accession>A0ABS0MJY4</accession>
<dbReference type="Proteomes" id="UP000624159">
    <property type="component" value="Unassembled WGS sequence"/>
</dbReference>
<protein>
    <submittedName>
        <fullName evidence="1">RHS repeat-associated core domain-containing protein</fullName>
    </submittedName>
</protein>
<dbReference type="RefSeq" id="WP_197664905.1">
    <property type="nucleotide sequence ID" value="NZ_JADULK010000024.1"/>
</dbReference>
<dbReference type="NCBIfam" id="TIGR03696">
    <property type="entry name" value="Rhs_assc_core"/>
    <property type="match status" value="1"/>
</dbReference>
<dbReference type="InterPro" id="IPR022385">
    <property type="entry name" value="Rhs_assc_core"/>
</dbReference>
<evidence type="ECO:0000313" key="2">
    <source>
        <dbReference type="Proteomes" id="UP000624159"/>
    </source>
</evidence>
<dbReference type="Gene3D" id="2.180.10.10">
    <property type="entry name" value="RHS repeat-associated core"/>
    <property type="match status" value="1"/>
</dbReference>
<feature type="non-terminal residue" evidence="1">
    <location>
        <position position="1"/>
    </location>
</feature>
<evidence type="ECO:0000313" key="1">
    <source>
        <dbReference type="EMBL" id="MBH1932685.1"/>
    </source>
</evidence>
<dbReference type="PANTHER" id="PTHR32305:SF15">
    <property type="entry name" value="PROTEIN RHSA-RELATED"/>
    <property type="match status" value="1"/>
</dbReference>
<dbReference type="PRINTS" id="PR00394">
    <property type="entry name" value="RHSPROTEIN"/>
</dbReference>
<organism evidence="1 2">
    <name type="scientific">Serratia rubidaea</name>
    <name type="common">Serratia marinorubra</name>
    <dbReference type="NCBI Taxonomy" id="61652"/>
    <lineage>
        <taxon>Bacteria</taxon>
        <taxon>Pseudomonadati</taxon>
        <taxon>Pseudomonadota</taxon>
        <taxon>Gammaproteobacteria</taxon>
        <taxon>Enterobacterales</taxon>
        <taxon>Yersiniaceae</taxon>
        <taxon>Serratia</taxon>
    </lineage>
</organism>
<gene>
    <name evidence="1" type="ORF">I5U13_23805</name>
</gene>
<name>A0ABS0MJY4_SERRU</name>
<dbReference type="InterPro" id="IPR050708">
    <property type="entry name" value="T6SS_VgrG/RHS"/>
</dbReference>